<dbReference type="PANTHER" id="PTHR42879">
    <property type="entry name" value="3-OXOACYL-(ACYL-CARRIER-PROTEIN) REDUCTASE"/>
    <property type="match status" value="1"/>
</dbReference>
<dbReference type="SUPFAM" id="SSF51735">
    <property type="entry name" value="NAD(P)-binding Rossmann-fold domains"/>
    <property type="match status" value="1"/>
</dbReference>
<organism evidence="5">
    <name type="scientific">uncultured Eubacteriales bacterium</name>
    <dbReference type="NCBI Taxonomy" id="172733"/>
    <lineage>
        <taxon>Bacteria</taxon>
        <taxon>Bacillati</taxon>
        <taxon>Bacillota</taxon>
        <taxon>Clostridia</taxon>
        <taxon>Eubacteriales</taxon>
        <taxon>environmental samples</taxon>
    </lineage>
</organism>
<dbReference type="SMART" id="SM00822">
    <property type="entry name" value="PKS_KR"/>
    <property type="match status" value="1"/>
</dbReference>
<dbReference type="AlphaFoldDB" id="A0A212KIE3"/>
<dbReference type="InterPro" id="IPR020904">
    <property type="entry name" value="Sc_DH/Rdtase_CS"/>
</dbReference>
<dbReference type="InterPro" id="IPR050259">
    <property type="entry name" value="SDR"/>
</dbReference>
<evidence type="ECO:0000259" key="4">
    <source>
        <dbReference type="SMART" id="SM00822"/>
    </source>
</evidence>
<dbReference type="PRINTS" id="PR00081">
    <property type="entry name" value="GDHRDH"/>
</dbReference>
<dbReference type="GO" id="GO:0004316">
    <property type="term" value="F:3-oxoacyl-[acyl-carrier-protein] reductase (NADPH) activity"/>
    <property type="evidence" value="ECO:0007669"/>
    <property type="project" value="UniProtKB-EC"/>
</dbReference>
<dbReference type="InterPro" id="IPR057326">
    <property type="entry name" value="KR_dom"/>
</dbReference>
<gene>
    <name evidence="5" type="primary">fabG</name>
    <name evidence="5" type="ORF">KL86CLO1_13297</name>
</gene>
<protein>
    <submittedName>
        <fullName evidence="5">3-oxoacyl-(Acyl-carrier-protein) reductase FabG</fullName>
        <ecNumber evidence="5">1.1.1.100</ecNumber>
    </submittedName>
</protein>
<reference evidence="5" key="1">
    <citation type="submission" date="2016-04" db="EMBL/GenBank/DDBJ databases">
        <authorList>
            <person name="Evans L.H."/>
            <person name="Alamgir A."/>
            <person name="Owens N."/>
            <person name="Weber N.D."/>
            <person name="Virtaneva K."/>
            <person name="Barbian K."/>
            <person name="Babar A."/>
            <person name="Rosenke K."/>
        </authorList>
    </citation>
    <scope>NUCLEOTIDE SEQUENCE</scope>
    <source>
        <strain evidence="5">86</strain>
    </source>
</reference>
<feature type="domain" description="Ketoreductase" evidence="4">
    <location>
        <begin position="4"/>
        <end position="184"/>
    </location>
</feature>
<dbReference type="InterPro" id="IPR036291">
    <property type="entry name" value="NAD(P)-bd_dom_sf"/>
</dbReference>
<dbReference type="Pfam" id="PF13561">
    <property type="entry name" value="adh_short_C2"/>
    <property type="match status" value="1"/>
</dbReference>
<keyword evidence="3" id="KW-0443">Lipid metabolism</keyword>
<dbReference type="InterPro" id="IPR002347">
    <property type="entry name" value="SDR_fam"/>
</dbReference>
<dbReference type="NCBIfam" id="NF009466">
    <property type="entry name" value="PRK12826.1-2"/>
    <property type="match status" value="1"/>
</dbReference>
<dbReference type="PRINTS" id="PR00080">
    <property type="entry name" value="SDRFAMILY"/>
</dbReference>
<dbReference type="EC" id="1.1.1.100" evidence="5"/>
<dbReference type="PROSITE" id="PS00061">
    <property type="entry name" value="ADH_SHORT"/>
    <property type="match status" value="1"/>
</dbReference>
<evidence type="ECO:0000256" key="3">
    <source>
        <dbReference type="ARBA" id="ARBA00023221"/>
    </source>
</evidence>
<evidence type="ECO:0000256" key="1">
    <source>
        <dbReference type="ARBA" id="ARBA00006484"/>
    </source>
</evidence>
<dbReference type="FunFam" id="3.40.50.720:FF:000173">
    <property type="entry name" value="3-oxoacyl-[acyl-carrier protein] reductase"/>
    <property type="match status" value="1"/>
</dbReference>
<dbReference type="EMBL" id="FLUN01000001">
    <property type="protein sequence ID" value="SBW11506.1"/>
    <property type="molecule type" value="Genomic_DNA"/>
</dbReference>
<accession>A0A212KIE3</accession>
<dbReference type="Gene3D" id="3.40.50.720">
    <property type="entry name" value="NAD(P)-binding Rossmann-like Domain"/>
    <property type="match status" value="1"/>
</dbReference>
<keyword evidence="3" id="KW-0753">Steroid metabolism</keyword>
<keyword evidence="2 5" id="KW-0560">Oxidoreductase</keyword>
<sequence>MDRRTVLITGASGGIGAAAAERFAAAGYSVAVHYHKNKAAAQTLVDKLIAAGHEAVAVEADLRDGGQAKEMVDNVLEKFCQLDILICNAGVSWQGLLSDMTDAEWREIFAVNVDGVFHTCRAAIPYFVRRKAGKIITVSSMWGQVGASCEAAYSATKAAVIGLTKALAKELGPSGVAVNCVAPGLIATEMNAHLSQETLEILREETPLERIGTAADVAESLLFLASPGGNFLTGQVIAPNGGLVI</sequence>
<proteinExistence type="inferred from homology"/>
<dbReference type="GO" id="GO:0008202">
    <property type="term" value="P:steroid metabolic process"/>
    <property type="evidence" value="ECO:0007669"/>
    <property type="project" value="UniProtKB-KW"/>
</dbReference>
<evidence type="ECO:0000313" key="5">
    <source>
        <dbReference type="EMBL" id="SBW11506.1"/>
    </source>
</evidence>
<comment type="similarity">
    <text evidence="1">Belongs to the short-chain dehydrogenases/reductases (SDR) family.</text>
</comment>
<dbReference type="GO" id="GO:0032787">
    <property type="term" value="P:monocarboxylic acid metabolic process"/>
    <property type="evidence" value="ECO:0007669"/>
    <property type="project" value="UniProtKB-ARBA"/>
</dbReference>
<dbReference type="NCBIfam" id="NF047420">
    <property type="entry name" value="EF_P_mod_YmfI"/>
    <property type="match status" value="1"/>
</dbReference>
<name>A0A212KIE3_9FIRM</name>
<evidence type="ECO:0000256" key="2">
    <source>
        <dbReference type="ARBA" id="ARBA00023002"/>
    </source>
</evidence>
<dbReference type="PANTHER" id="PTHR42879:SF2">
    <property type="entry name" value="3-OXOACYL-[ACYL-CARRIER-PROTEIN] REDUCTASE FABG"/>
    <property type="match status" value="1"/>
</dbReference>